<name>A0AAI8M9C6_9BRAD</name>
<dbReference type="PANTHER" id="PTHR38590:SF1">
    <property type="entry name" value="BLL0828 PROTEIN"/>
    <property type="match status" value="1"/>
</dbReference>
<feature type="region of interest" description="Disordered" evidence="1">
    <location>
        <begin position="149"/>
        <end position="184"/>
    </location>
</feature>
<proteinExistence type="predicted"/>
<keyword evidence="4" id="KW-1185">Reference proteome</keyword>
<sequence length="184" mass="20936">MIYSEASTMFGLPPPLRGRVGERGMPHDEVSEIQRHRAKRLRREMTRAETLLWRYLKADRLEGLAFRRQTPMGNYIADFVAHSSKLIVELDGESHDFEERIRHDERRDQWFASRGYRVLRFTNDDVMKNLEGVVLSILEAAEPGAPLSLTLPRKGGGNPAGGASLTSSENRAVSIDKTFKRKRG</sequence>
<accession>A0AAI8M9C6</accession>
<evidence type="ECO:0000259" key="2">
    <source>
        <dbReference type="Pfam" id="PF04480"/>
    </source>
</evidence>
<evidence type="ECO:0000313" key="3">
    <source>
        <dbReference type="EMBL" id="BAL74239.1"/>
    </source>
</evidence>
<dbReference type="PANTHER" id="PTHR38590">
    <property type="entry name" value="BLL0828 PROTEIN"/>
    <property type="match status" value="1"/>
</dbReference>
<dbReference type="Proteomes" id="UP000007886">
    <property type="component" value="Chromosome"/>
</dbReference>
<dbReference type="KEGG" id="brs:S23_10200"/>
<dbReference type="CDD" id="cd01038">
    <property type="entry name" value="Endonuclease_DUF559"/>
    <property type="match status" value="1"/>
</dbReference>
<dbReference type="AlphaFoldDB" id="A0AAI8M9C6"/>
<feature type="domain" description="DUF559" evidence="2">
    <location>
        <begin position="34"/>
        <end position="140"/>
    </location>
</feature>
<dbReference type="SUPFAM" id="SSF52980">
    <property type="entry name" value="Restriction endonuclease-like"/>
    <property type="match status" value="1"/>
</dbReference>
<protein>
    <recommendedName>
        <fullName evidence="2">DUF559 domain-containing protein</fullName>
    </recommendedName>
</protein>
<dbReference type="InterPro" id="IPR007569">
    <property type="entry name" value="DUF559"/>
</dbReference>
<dbReference type="Pfam" id="PF04480">
    <property type="entry name" value="DUF559"/>
    <property type="match status" value="1"/>
</dbReference>
<dbReference type="InterPro" id="IPR047216">
    <property type="entry name" value="Endonuclease_DUF559_bact"/>
</dbReference>
<reference evidence="3 4" key="1">
    <citation type="journal article" date="2012" name="Microbes Environ.">
        <title>Complete genome sequence of Bradyrhizobium sp. S23321: insights into symbiosis evolution in soil oligotrophs.</title>
        <authorList>
            <person name="Okubo T."/>
            <person name="Tsukui T."/>
            <person name="Maita H."/>
            <person name="Okamoto S."/>
            <person name="Oshima K."/>
            <person name="Fujisawa T."/>
            <person name="Saito A."/>
            <person name="Futamata H."/>
            <person name="Hattori R."/>
            <person name="Shimomura Y."/>
            <person name="Haruta S."/>
            <person name="Morimoto S."/>
            <person name="Wang Y."/>
            <person name="Sakai Y."/>
            <person name="Hattori M."/>
            <person name="Aizawa S."/>
            <person name="Nagashima K.V.P."/>
            <person name="Masuda S."/>
            <person name="Hattori T."/>
            <person name="Yamashita A."/>
            <person name="Bao Z."/>
            <person name="Hayatsu M."/>
            <person name="Kajiya-Kanegae H."/>
            <person name="Yoshinaga I."/>
            <person name="Sakamoto K."/>
            <person name="Toyota K."/>
            <person name="Nakao M."/>
            <person name="Kohara M."/>
            <person name="Anda M."/>
            <person name="Niwa R."/>
            <person name="Jung-Hwan P."/>
            <person name="Sameshima-Saito R."/>
            <person name="Tokuda S."/>
            <person name="Yamamoto S."/>
            <person name="Yamamoto S."/>
            <person name="Yokoyama T."/>
            <person name="Akutsu T."/>
            <person name="Nakamura Y."/>
            <person name="Nakahira-Yanaka Y."/>
            <person name="Takada Hoshino Y."/>
            <person name="Hirakawa H."/>
            <person name="Mitsui H."/>
            <person name="Terasawa K."/>
            <person name="Itakura M."/>
            <person name="Sato S."/>
            <person name="Ikeda-Ohtsubo W."/>
            <person name="Sakakura N."/>
            <person name="Kaminuma E."/>
            <person name="Minamisawa K."/>
        </authorList>
    </citation>
    <scope>NUCLEOTIDE SEQUENCE [LARGE SCALE GENOMIC DNA]</scope>
    <source>
        <strain evidence="3 4">S23321</strain>
    </source>
</reference>
<dbReference type="Gene3D" id="3.40.960.10">
    <property type="entry name" value="VSR Endonuclease"/>
    <property type="match status" value="1"/>
</dbReference>
<dbReference type="InterPro" id="IPR011335">
    <property type="entry name" value="Restrct_endonuc-II-like"/>
</dbReference>
<evidence type="ECO:0000313" key="4">
    <source>
        <dbReference type="Proteomes" id="UP000007886"/>
    </source>
</evidence>
<organism evidence="3 4">
    <name type="scientific">Bradyrhizobium cosmicum</name>
    <dbReference type="NCBI Taxonomy" id="1404864"/>
    <lineage>
        <taxon>Bacteria</taxon>
        <taxon>Pseudomonadati</taxon>
        <taxon>Pseudomonadota</taxon>
        <taxon>Alphaproteobacteria</taxon>
        <taxon>Hyphomicrobiales</taxon>
        <taxon>Nitrobacteraceae</taxon>
        <taxon>Bradyrhizobium</taxon>
    </lineage>
</organism>
<dbReference type="EMBL" id="AP012279">
    <property type="protein sequence ID" value="BAL74239.1"/>
    <property type="molecule type" value="Genomic_DNA"/>
</dbReference>
<gene>
    <name evidence="3" type="ORF">S23_10200</name>
</gene>
<evidence type="ECO:0000256" key="1">
    <source>
        <dbReference type="SAM" id="MobiDB-lite"/>
    </source>
</evidence>